<accession>A0A1G5E710</accession>
<keyword evidence="2" id="KW-0004">4Fe-4S</keyword>
<dbReference type="SUPFAM" id="SSF46548">
    <property type="entry name" value="alpha-helical ferredoxin"/>
    <property type="match status" value="1"/>
</dbReference>
<evidence type="ECO:0000313" key="8">
    <source>
        <dbReference type="EMBL" id="SCY22776.1"/>
    </source>
</evidence>
<keyword evidence="6" id="KW-0411">Iron-sulfur</keyword>
<keyword evidence="4" id="KW-0249">Electron transport</keyword>
<evidence type="ECO:0000313" key="9">
    <source>
        <dbReference type="Proteomes" id="UP000198870"/>
    </source>
</evidence>
<dbReference type="Gene3D" id="1.10.1060.10">
    <property type="entry name" value="Alpha-helical ferredoxin"/>
    <property type="match status" value="1"/>
</dbReference>
<dbReference type="GO" id="GO:0051539">
    <property type="term" value="F:4 iron, 4 sulfur cluster binding"/>
    <property type="evidence" value="ECO:0007669"/>
    <property type="project" value="UniProtKB-KW"/>
</dbReference>
<dbReference type="Pfam" id="PF13183">
    <property type="entry name" value="Fer4_8"/>
    <property type="match status" value="1"/>
</dbReference>
<evidence type="ECO:0000256" key="3">
    <source>
        <dbReference type="ARBA" id="ARBA00022723"/>
    </source>
</evidence>
<dbReference type="STRING" id="419481.SAMN05216233_105211"/>
<keyword evidence="3" id="KW-0479">Metal-binding</keyword>
<dbReference type="InterPro" id="IPR009051">
    <property type="entry name" value="Helical_ferredxn"/>
</dbReference>
<proteinExistence type="predicted"/>
<evidence type="ECO:0000256" key="6">
    <source>
        <dbReference type="ARBA" id="ARBA00023014"/>
    </source>
</evidence>
<evidence type="ECO:0000256" key="1">
    <source>
        <dbReference type="ARBA" id="ARBA00022448"/>
    </source>
</evidence>
<keyword evidence="5" id="KW-0408">Iron</keyword>
<dbReference type="EMBL" id="FMUX01000005">
    <property type="protein sequence ID" value="SCY22776.1"/>
    <property type="molecule type" value="Genomic_DNA"/>
</dbReference>
<sequence>MFKKNTAGVDTDLIKKRLDSRKAKMKLSLAACAHCTLCAESCFLFNARDNDPTYMPSYKFINSIGVLYKKKGMVDRATLQDIRDVVWERCVLCTRCYCPFGIDIPEMLAFARTICREQGVFPDFEKEQKHAG</sequence>
<evidence type="ECO:0000259" key="7">
    <source>
        <dbReference type="Pfam" id="PF13183"/>
    </source>
</evidence>
<feature type="domain" description="4Fe-4S ferredoxin-type" evidence="7">
    <location>
        <begin position="29"/>
        <end position="102"/>
    </location>
</feature>
<name>A0A1G5E710_9BACT</name>
<dbReference type="PANTHER" id="PTHR43551">
    <property type="entry name" value="FUMARATE REDUCTASE IRON-SULFUR SUBUNIT"/>
    <property type="match status" value="1"/>
</dbReference>
<dbReference type="InterPro" id="IPR017896">
    <property type="entry name" value="4Fe4S_Fe-S-bd"/>
</dbReference>
<dbReference type="AlphaFoldDB" id="A0A1G5E710"/>
<dbReference type="Proteomes" id="UP000198870">
    <property type="component" value="Unassembled WGS sequence"/>
</dbReference>
<evidence type="ECO:0000256" key="4">
    <source>
        <dbReference type="ARBA" id="ARBA00022982"/>
    </source>
</evidence>
<dbReference type="RefSeq" id="WP_092210369.1">
    <property type="nucleotide sequence ID" value="NZ_FMUX01000005.1"/>
</dbReference>
<dbReference type="OrthoDB" id="5419966at2"/>
<dbReference type="GO" id="GO:0046872">
    <property type="term" value="F:metal ion binding"/>
    <property type="evidence" value="ECO:0007669"/>
    <property type="project" value="UniProtKB-KW"/>
</dbReference>
<dbReference type="PANTHER" id="PTHR43551:SF1">
    <property type="entry name" value="HETERODISULFIDE REDUCTASE"/>
    <property type="match status" value="1"/>
</dbReference>
<evidence type="ECO:0000256" key="2">
    <source>
        <dbReference type="ARBA" id="ARBA00022485"/>
    </source>
</evidence>
<keyword evidence="9" id="KW-1185">Reference proteome</keyword>
<reference evidence="8 9" key="1">
    <citation type="submission" date="2016-10" db="EMBL/GenBank/DDBJ databases">
        <authorList>
            <person name="de Groot N.N."/>
        </authorList>
    </citation>
    <scope>NUCLEOTIDE SEQUENCE [LARGE SCALE GENOMIC DNA]</scope>
    <source>
        <strain evidence="8 9">AA1</strain>
    </source>
</reference>
<evidence type="ECO:0000256" key="5">
    <source>
        <dbReference type="ARBA" id="ARBA00023004"/>
    </source>
</evidence>
<keyword evidence="1" id="KW-0813">Transport</keyword>
<protein>
    <submittedName>
        <fullName evidence="8">4Fe-4S dicluster domain-containing protein</fullName>
    </submittedName>
</protein>
<gene>
    <name evidence="8" type="ORF">SAMN05216233_105211</name>
</gene>
<organism evidence="8 9">
    <name type="scientific">Desulfoluna spongiiphila</name>
    <dbReference type="NCBI Taxonomy" id="419481"/>
    <lineage>
        <taxon>Bacteria</taxon>
        <taxon>Pseudomonadati</taxon>
        <taxon>Thermodesulfobacteriota</taxon>
        <taxon>Desulfobacteria</taxon>
        <taxon>Desulfobacterales</taxon>
        <taxon>Desulfolunaceae</taxon>
        <taxon>Desulfoluna</taxon>
    </lineage>
</organism>